<reference evidence="1" key="1">
    <citation type="journal article" date="2023" name="Mol. Biol. Evol.">
        <title>Third-Generation Sequencing Reveals the Adaptive Role of the Epigenome in Three Deep-Sea Polychaetes.</title>
        <authorList>
            <person name="Perez M."/>
            <person name="Aroh O."/>
            <person name="Sun Y."/>
            <person name="Lan Y."/>
            <person name="Juniper S.K."/>
            <person name="Young C.R."/>
            <person name="Angers B."/>
            <person name="Qian P.Y."/>
        </authorList>
    </citation>
    <scope>NUCLEOTIDE SEQUENCE</scope>
    <source>
        <strain evidence="1">P08H-3</strain>
    </source>
</reference>
<comment type="caution">
    <text evidence="1">The sequence shown here is derived from an EMBL/GenBank/DDBJ whole genome shotgun (WGS) entry which is preliminary data.</text>
</comment>
<evidence type="ECO:0000313" key="1">
    <source>
        <dbReference type="EMBL" id="KAK2170553.1"/>
    </source>
</evidence>
<keyword evidence="2" id="KW-1185">Reference proteome</keyword>
<name>A0AAD9KFA9_9ANNE</name>
<gene>
    <name evidence="1" type="ORF">LSH36_2g10008</name>
</gene>
<organism evidence="1 2">
    <name type="scientific">Paralvinella palmiformis</name>
    <dbReference type="NCBI Taxonomy" id="53620"/>
    <lineage>
        <taxon>Eukaryota</taxon>
        <taxon>Metazoa</taxon>
        <taxon>Spiralia</taxon>
        <taxon>Lophotrochozoa</taxon>
        <taxon>Annelida</taxon>
        <taxon>Polychaeta</taxon>
        <taxon>Sedentaria</taxon>
        <taxon>Canalipalpata</taxon>
        <taxon>Terebellida</taxon>
        <taxon>Terebelliformia</taxon>
        <taxon>Alvinellidae</taxon>
        <taxon>Paralvinella</taxon>
    </lineage>
</organism>
<dbReference type="Proteomes" id="UP001208570">
    <property type="component" value="Unassembled WGS sequence"/>
</dbReference>
<accession>A0AAD9KFA9</accession>
<protein>
    <submittedName>
        <fullName evidence="1">Uncharacterized protein</fullName>
    </submittedName>
</protein>
<proteinExistence type="predicted"/>
<dbReference type="AlphaFoldDB" id="A0AAD9KFA9"/>
<sequence>MFRSANYRLEAAKTMPRMAGSSDSVVSPVQHWKILWKKQFDEVRDIDWQHDTGRNLVEEHKRHIREQQVQANN</sequence>
<dbReference type="EMBL" id="JAODUP010000002">
    <property type="protein sequence ID" value="KAK2170553.1"/>
    <property type="molecule type" value="Genomic_DNA"/>
</dbReference>
<evidence type="ECO:0000313" key="2">
    <source>
        <dbReference type="Proteomes" id="UP001208570"/>
    </source>
</evidence>